<evidence type="ECO:0000259" key="16">
    <source>
        <dbReference type="SMART" id="SM01011"/>
    </source>
</evidence>
<name>A0A4U0U762_9PEZI</name>
<evidence type="ECO:0000256" key="8">
    <source>
        <dbReference type="ARBA" id="ARBA00022723"/>
    </source>
</evidence>
<feature type="domain" description="Aminopeptidase P N-terminal" evidence="16">
    <location>
        <begin position="22"/>
        <end position="167"/>
    </location>
</feature>
<keyword evidence="11" id="KW-0464">Manganese</keyword>
<sequence>MDHSHPANLTIHLSTTGPVDKYPAKSHARRVADHLSVPKGLILLSATTSALYPNSDQPVPFRQDRYFYYLSGCNEPGCYLTYDIGEDVLVLWLPAIDEKKVVWLGRGSTVEEAREKYDVDEARYITSKHGLARGVVECEAVLEGYVGQYLSGDEGRVYTLLNEPRDDWAKQYMAQAKDTGPILQYALNTSRILKDPHEIALIRHANTITAAAHHAVLSNFHRFTNEAQVEAEYTFVCIARHAKIQAYSPIAGSGPNASILHYTANDADFGDAQLMVLDAGCEVDCYASDVTRSFPLNRSQPGHWPSGEAESVYKLVESVQEACIAEMKPGKSFVEISRLAFGMTLDGLLELGILRGEREAIKKVGTHFAFFPHGLGHHLGLEVHDVAPRALPQGDVGPMARGRGEGERPRPEYAHVHSVDGKAWIAFPFRKEGWSGVREYTIRCDVVDTAFAKHDEVFKAENRIYDVVAGEKLADALVNKNLIAVALAKLNPVLRGEKDVLSAAVECYWHLSDRDDDEVDACERCGKVGEEKSEMPPLPPCFDFTTPSHFYIRPPPVSSVERGDPGGAHDYSILQPGMVVTVEPGLYFNSFLLDTFFLDNPTHAPFIDREVLKRFMPVGGVRIEDDILVTREGNENLTTAVKGERMLEVIREGARAGWPWPKKKALENAAGNTPGTHRPGLLTYSYQGASIESLDPTTTTNPSRPLSRAAAAGRPTDPLPLCKRIAELDPVPRRSGTGMDGSLGPPCPRASALAHSGQAGLRTNKGMETPVPDAS</sequence>
<gene>
    <name evidence="17" type="ORF">B0A54_14536</name>
</gene>
<evidence type="ECO:0000256" key="11">
    <source>
        <dbReference type="ARBA" id="ARBA00023211"/>
    </source>
</evidence>
<accession>A0A4U0U762</accession>
<dbReference type="SMART" id="SM01011">
    <property type="entry name" value="AMP_N"/>
    <property type="match status" value="1"/>
</dbReference>
<comment type="similarity">
    <text evidence="4 14">Belongs to the peptidase M24B family.</text>
</comment>
<proteinExistence type="inferred from homology"/>
<evidence type="ECO:0000256" key="15">
    <source>
        <dbReference type="SAM" id="MobiDB-lite"/>
    </source>
</evidence>
<dbReference type="STRING" id="329885.A0A4U0U762"/>
<dbReference type="SUPFAM" id="SSF53092">
    <property type="entry name" value="Creatinase/prolidase N-terminal domain"/>
    <property type="match status" value="1"/>
</dbReference>
<evidence type="ECO:0000313" key="17">
    <source>
        <dbReference type="EMBL" id="TKA30928.1"/>
    </source>
</evidence>
<dbReference type="GO" id="GO:0070006">
    <property type="term" value="F:metalloaminopeptidase activity"/>
    <property type="evidence" value="ECO:0007669"/>
    <property type="project" value="InterPro"/>
</dbReference>
<dbReference type="Pfam" id="PF05195">
    <property type="entry name" value="AMP_N"/>
    <property type="match status" value="1"/>
</dbReference>
<dbReference type="Pfam" id="PF26087">
    <property type="entry name" value="DUF8032"/>
    <property type="match status" value="1"/>
</dbReference>
<evidence type="ECO:0000256" key="3">
    <source>
        <dbReference type="ARBA" id="ARBA00002443"/>
    </source>
</evidence>
<dbReference type="InterPro" id="IPR007865">
    <property type="entry name" value="Aminopep_P_N"/>
</dbReference>
<evidence type="ECO:0000256" key="5">
    <source>
        <dbReference type="ARBA" id="ARBA00012574"/>
    </source>
</evidence>
<dbReference type="Proteomes" id="UP000310066">
    <property type="component" value="Unassembled WGS sequence"/>
</dbReference>
<feature type="region of interest" description="Disordered" evidence="15">
    <location>
        <begin position="392"/>
        <end position="411"/>
    </location>
</feature>
<evidence type="ECO:0000256" key="14">
    <source>
        <dbReference type="RuleBase" id="RU000590"/>
    </source>
</evidence>
<feature type="compositionally biased region" description="Basic and acidic residues" evidence="15">
    <location>
        <begin position="402"/>
        <end position="411"/>
    </location>
</feature>
<dbReference type="InterPro" id="IPR052433">
    <property type="entry name" value="X-Pro_dipept-like"/>
</dbReference>
<keyword evidence="9" id="KW-0378">Hydrolase</keyword>
<reference evidence="17 18" key="1">
    <citation type="submission" date="2017-03" db="EMBL/GenBank/DDBJ databases">
        <title>Genomes of endolithic fungi from Antarctica.</title>
        <authorList>
            <person name="Coleine C."/>
            <person name="Masonjones S."/>
            <person name="Stajich J.E."/>
        </authorList>
    </citation>
    <scope>NUCLEOTIDE SEQUENCE [LARGE SCALE GENOMIC DNA]</scope>
    <source>
        <strain evidence="17 18">CCFEE 5311</strain>
    </source>
</reference>
<protein>
    <recommendedName>
        <fullName evidence="5">Xaa-Pro aminopeptidase</fullName>
        <ecNumber evidence="5">3.4.11.9</ecNumber>
    </recommendedName>
    <alternativeName>
        <fullName evidence="12">Aminoacylproline aminopeptidase</fullName>
    </alternativeName>
    <alternativeName>
        <fullName evidence="13">Prolidase</fullName>
    </alternativeName>
</protein>
<evidence type="ECO:0000256" key="9">
    <source>
        <dbReference type="ARBA" id="ARBA00022801"/>
    </source>
</evidence>
<dbReference type="InterPro" id="IPR000994">
    <property type="entry name" value="Pept_M24"/>
</dbReference>
<evidence type="ECO:0000256" key="7">
    <source>
        <dbReference type="ARBA" id="ARBA00022670"/>
    </source>
</evidence>
<evidence type="ECO:0000256" key="2">
    <source>
        <dbReference type="ARBA" id="ARBA00001936"/>
    </source>
</evidence>
<dbReference type="GO" id="GO:0030145">
    <property type="term" value="F:manganese ion binding"/>
    <property type="evidence" value="ECO:0007669"/>
    <property type="project" value="InterPro"/>
</dbReference>
<dbReference type="PANTHER" id="PTHR43226:SF3">
    <property type="entry name" value="XAA-PRO AMINOPEPTIDASE AN0832-RELATED"/>
    <property type="match status" value="1"/>
</dbReference>
<dbReference type="Gene3D" id="3.40.350.10">
    <property type="entry name" value="Creatinase/prolidase N-terminal domain"/>
    <property type="match status" value="1"/>
</dbReference>
<evidence type="ECO:0000256" key="1">
    <source>
        <dbReference type="ARBA" id="ARBA00001424"/>
    </source>
</evidence>
<dbReference type="OrthoDB" id="10261878at2759"/>
<keyword evidence="8 14" id="KW-0479">Metal-binding</keyword>
<dbReference type="SUPFAM" id="SSF55920">
    <property type="entry name" value="Creatinase/aminopeptidase"/>
    <property type="match status" value="2"/>
</dbReference>
<keyword evidence="10" id="KW-0482">Metalloprotease</keyword>
<dbReference type="EC" id="3.4.11.9" evidence="5"/>
<evidence type="ECO:0000256" key="13">
    <source>
        <dbReference type="ARBA" id="ARBA00032413"/>
    </source>
</evidence>
<evidence type="ECO:0000256" key="4">
    <source>
        <dbReference type="ARBA" id="ARBA00008766"/>
    </source>
</evidence>
<dbReference type="InterPro" id="IPR029149">
    <property type="entry name" value="Creatin/AminoP/Spt16_N"/>
</dbReference>
<feature type="compositionally biased region" description="Polar residues" evidence="15">
    <location>
        <begin position="692"/>
        <end position="704"/>
    </location>
</feature>
<keyword evidence="6" id="KW-0031">Aminopeptidase</keyword>
<evidence type="ECO:0000256" key="6">
    <source>
        <dbReference type="ARBA" id="ARBA00022438"/>
    </source>
</evidence>
<evidence type="ECO:0000313" key="18">
    <source>
        <dbReference type="Proteomes" id="UP000310066"/>
    </source>
</evidence>
<feature type="region of interest" description="Disordered" evidence="15">
    <location>
        <begin position="692"/>
        <end position="775"/>
    </location>
</feature>
<evidence type="ECO:0000256" key="10">
    <source>
        <dbReference type="ARBA" id="ARBA00023049"/>
    </source>
</evidence>
<dbReference type="AlphaFoldDB" id="A0A4U0U762"/>
<keyword evidence="7" id="KW-0645">Protease</keyword>
<evidence type="ECO:0000256" key="12">
    <source>
        <dbReference type="ARBA" id="ARBA00030849"/>
    </source>
</evidence>
<dbReference type="PANTHER" id="PTHR43226">
    <property type="entry name" value="XAA-PRO AMINOPEPTIDASE 3"/>
    <property type="match status" value="1"/>
</dbReference>
<comment type="caution">
    <text evidence="17">The sequence shown here is derived from an EMBL/GenBank/DDBJ whole genome shotgun (WGS) entry which is preliminary data.</text>
</comment>
<comment type="cofactor">
    <cofactor evidence="2">
        <name>Mn(2+)</name>
        <dbReference type="ChEBI" id="CHEBI:29035"/>
    </cofactor>
</comment>
<dbReference type="Pfam" id="PF00557">
    <property type="entry name" value="Peptidase_M24"/>
    <property type="match status" value="2"/>
</dbReference>
<dbReference type="Gene3D" id="3.90.230.10">
    <property type="entry name" value="Creatinase/methionine aminopeptidase superfamily"/>
    <property type="match status" value="2"/>
</dbReference>
<dbReference type="GO" id="GO:0006508">
    <property type="term" value="P:proteolysis"/>
    <property type="evidence" value="ECO:0007669"/>
    <property type="project" value="UniProtKB-KW"/>
</dbReference>
<dbReference type="InterPro" id="IPR001131">
    <property type="entry name" value="Peptidase_M24B_aminopep-P_CS"/>
</dbReference>
<comment type="catalytic activity">
    <reaction evidence="1">
        <text>Release of any N-terminal amino acid, including proline, that is linked to proline, even from a dipeptide or tripeptide.</text>
        <dbReference type="EC" id="3.4.11.9"/>
    </reaction>
</comment>
<dbReference type="PROSITE" id="PS00491">
    <property type="entry name" value="PROLINE_PEPTIDASE"/>
    <property type="match status" value="1"/>
</dbReference>
<dbReference type="InterPro" id="IPR058345">
    <property type="entry name" value="DUF8032"/>
</dbReference>
<dbReference type="InterPro" id="IPR036005">
    <property type="entry name" value="Creatinase/aminopeptidase-like"/>
</dbReference>
<comment type="function">
    <text evidence="3">Catalyzes the removal of a penultimate prolyl residue from the N-termini of peptides.</text>
</comment>
<organism evidence="17 18">
    <name type="scientific">Friedmanniomyces endolithicus</name>
    <dbReference type="NCBI Taxonomy" id="329885"/>
    <lineage>
        <taxon>Eukaryota</taxon>
        <taxon>Fungi</taxon>
        <taxon>Dikarya</taxon>
        <taxon>Ascomycota</taxon>
        <taxon>Pezizomycotina</taxon>
        <taxon>Dothideomycetes</taxon>
        <taxon>Dothideomycetidae</taxon>
        <taxon>Mycosphaerellales</taxon>
        <taxon>Teratosphaeriaceae</taxon>
        <taxon>Friedmanniomyces</taxon>
    </lineage>
</organism>
<dbReference type="EMBL" id="NAJP01000099">
    <property type="protein sequence ID" value="TKA30928.1"/>
    <property type="molecule type" value="Genomic_DNA"/>
</dbReference>